<sequence>MKTNIYIIRSVVVSLVFLNFLQKWNLVEFGSFRSLYSNQLCNNGSVLWRRLQSHLCDLQKWVSTIWHIKKRVNSKLKNPWPGGGRDENIESISSILSITTDLWCISTKRSRAERQRDKRSTQHILLWK</sequence>
<dbReference type="Proteomes" id="UP000230233">
    <property type="component" value="Chromosome IV"/>
</dbReference>
<protein>
    <submittedName>
        <fullName evidence="1">Uncharacterized protein</fullName>
    </submittedName>
</protein>
<comment type="caution">
    <text evidence="1">The sequence shown here is derived from an EMBL/GenBank/DDBJ whole genome shotgun (WGS) entry which is preliminary data.</text>
</comment>
<dbReference type="AlphaFoldDB" id="A0A2G5UD33"/>
<proteinExistence type="predicted"/>
<accession>A0A2G5UD33</accession>
<evidence type="ECO:0000313" key="1">
    <source>
        <dbReference type="EMBL" id="PIC37424.1"/>
    </source>
</evidence>
<gene>
    <name evidence="1" type="primary">Cnig_chr_IV.g16058</name>
    <name evidence="1" type="ORF">B9Z55_016058</name>
</gene>
<organism evidence="1 2">
    <name type="scientific">Caenorhabditis nigoni</name>
    <dbReference type="NCBI Taxonomy" id="1611254"/>
    <lineage>
        <taxon>Eukaryota</taxon>
        <taxon>Metazoa</taxon>
        <taxon>Ecdysozoa</taxon>
        <taxon>Nematoda</taxon>
        <taxon>Chromadorea</taxon>
        <taxon>Rhabditida</taxon>
        <taxon>Rhabditina</taxon>
        <taxon>Rhabditomorpha</taxon>
        <taxon>Rhabditoidea</taxon>
        <taxon>Rhabditidae</taxon>
        <taxon>Peloderinae</taxon>
        <taxon>Caenorhabditis</taxon>
    </lineage>
</organism>
<evidence type="ECO:0000313" key="2">
    <source>
        <dbReference type="Proteomes" id="UP000230233"/>
    </source>
</evidence>
<keyword evidence="2" id="KW-1185">Reference proteome</keyword>
<dbReference type="EMBL" id="PDUG01000004">
    <property type="protein sequence ID" value="PIC37424.1"/>
    <property type="molecule type" value="Genomic_DNA"/>
</dbReference>
<reference evidence="2" key="1">
    <citation type="submission" date="2017-10" db="EMBL/GenBank/DDBJ databases">
        <title>Rapid genome shrinkage in a self-fertile nematode reveals novel sperm competition proteins.</title>
        <authorList>
            <person name="Yin D."/>
            <person name="Schwarz E.M."/>
            <person name="Thomas C.G."/>
            <person name="Felde R.L."/>
            <person name="Korf I.F."/>
            <person name="Cutter A.D."/>
            <person name="Schartner C.M."/>
            <person name="Ralston E.J."/>
            <person name="Meyer B.J."/>
            <person name="Haag E.S."/>
        </authorList>
    </citation>
    <scope>NUCLEOTIDE SEQUENCE [LARGE SCALE GENOMIC DNA]</scope>
    <source>
        <strain evidence="2">JU1422</strain>
    </source>
</reference>
<name>A0A2G5UD33_9PELO</name>